<dbReference type="Proteomes" id="UP000663929">
    <property type="component" value="Chromosome"/>
</dbReference>
<accession>A0A8A4TDU6</accession>
<dbReference type="EMBL" id="CP071793">
    <property type="protein sequence ID" value="QTD48269.1"/>
    <property type="molecule type" value="Genomic_DNA"/>
</dbReference>
<protein>
    <submittedName>
        <fullName evidence="1">Uncharacterized protein</fullName>
    </submittedName>
</protein>
<reference evidence="1" key="1">
    <citation type="submission" date="2021-03" db="EMBL/GenBank/DDBJ databases">
        <title>Acanthopleuribacteraceae sp. M133.</title>
        <authorList>
            <person name="Wang G."/>
        </authorList>
    </citation>
    <scope>NUCLEOTIDE SEQUENCE</scope>
    <source>
        <strain evidence="1">M133</strain>
    </source>
</reference>
<keyword evidence="2" id="KW-1185">Reference proteome</keyword>
<dbReference type="AlphaFoldDB" id="A0A8A4TDU6"/>
<sequence length="138" mass="15487">MTTIEDLLKSVESQIANRDAQAAAQGARDQAFSQYDLDRAEEEAHLVMDEHLALAIVADLRQCIGADEGWSLVLAGSRALRVALEEDDGLLRKLQQEHREILDELAGDLIRLGFKQPEFEIAIRSELETLCTLFKKPR</sequence>
<evidence type="ECO:0000313" key="2">
    <source>
        <dbReference type="Proteomes" id="UP000663929"/>
    </source>
</evidence>
<dbReference type="RefSeq" id="WP_237377926.1">
    <property type="nucleotide sequence ID" value="NZ_CP071793.1"/>
</dbReference>
<gene>
    <name evidence="1" type="ORF">J3U87_22015</name>
</gene>
<evidence type="ECO:0000313" key="1">
    <source>
        <dbReference type="EMBL" id="QTD48269.1"/>
    </source>
</evidence>
<dbReference type="KEGG" id="scor:J3U87_22015"/>
<proteinExistence type="predicted"/>
<name>A0A8A4TDU6_SULCO</name>
<organism evidence="1 2">
    <name type="scientific">Sulfidibacter corallicola</name>
    <dbReference type="NCBI Taxonomy" id="2818388"/>
    <lineage>
        <taxon>Bacteria</taxon>
        <taxon>Pseudomonadati</taxon>
        <taxon>Acidobacteriota</taxon>
        <taxon>Holophagae</taxon>
        <taxon>Acanthopleuribacterales</taxon>
        <taxon>Acanthopleuribacteraceae</taxon>
        <taxon>Sulfidibacter</taxon>
    </lineage>
</organism>